<dbReference type="Proteomes" id="UP000243207">
    <property type="component" value="Chromosome I"/>
</dbReference>
<dbReference type="AlphaFoldDB" id="A0A1H1LM77"/>
<dbReference type="SUPFAM" id="SSF53474">
    <property type="entry name" value="alpha/beta-Hydrolases"/>
    <property type="match status" value="1"/>
</dbReference>
<dbReference type="OrthoDB" id="9800435at2"/>
<evidence type="ECO:0000259" key="1">
    <source>
        <dbReference type="Pfam" id="PF00561"/>
    </source>
</evidence>
<accession>A0A1H1LM77</accession>
<dbReference type="STRING" id="487184.SAMN05216421_0226"/>
<protein>
    <recommendedName>
        <fullName evidence="1">AB hydrolase-1 domain-containing protein</fullName>
    </recommendedName>
</protein>
<sequence length="207" mass="22065">MSASAEQKFLIEGPAGPLEVVVTRADNPNAVAIICHPNPVQGGTLQNKVVHTLMRAARDCGATTVRFNFRGVGRSGGEHTGGPGEIDDCMAVIDWARQQLGEAPLWLMGFSFGGYVAAAAARQLRLWPAKLILIAPSVEKQDFAELLPFPGPALVVQGETDEVVAPGAVYQLLENQPQVELVRFADTGHFFHGKLTELKDAVQAGLG</sequence>
<dbReference type="EMBL" id="LT629736">
    <property type="protein sequence ID" value="SDR75482.1"/>
    <property type="molecule type" value="Genomic_DNA"/>
</dbReference>
<dbReference type="InterPro" id="IPR029058">
    <property type="entry name" value="AB_hydrolase_fold"/>
</dbReference>
<proteinExistence type="predicted"/>
<dbReference type="InterPro" id="IPR000073">
    <property type="entry name" value="AB_hydrolase_1"/>
</dbReference>
<reference evidence="3" key="1">
    <citation type="submission" date="2016-10" db="EMBL/GenBank/DDBJ databases">
        <authorList>
            <person name="Varghese N."/>
            <person name="Submissions S."/>
        </authorList>
    </citation>
    <scope>NUCLEOTIDE SEQUENCE [LARGE SCALE GENOMIC DNA]</scope>
    <source>
        <strain evidence="3">NRRL B-51270</strain>
    </source>
</reference>
<dbReference type="PANTHER" id="PTHR42103:SF2">
    <property type="entry name" value="AB HYDROLASE-1 DOMAIN-CONTAINING PROTEIN"/>
    <property type="match status" value="1"/>
</dbReference>
<feature type="domain" description="AB hydrolase-1" evidence="1">
    <location>
        <begin position="51"/>
        <end position="124"/>
    </location>
</feature>
<name>A0A1H1LM77_9GAMM</name>
<dbReference type="Gene3D" id="3.40.50.1820">
    <property type="entry name" value="alpha/beta hydrolase"/>
    <property type="match status" value="1"/>
</dbReference>
<dbReference type="RefSeq" id="WP_093391419.1">
    <property type="nucleotide sequence ID" value="NZ_LT629736.1"/>
</dbReference>
<organism evidence="2 3">
    <name type="scientific">Halopseudomonas xinjiangensis</name>
    <dbReference type="NCBI Taxonomy" id="487184"/>
    <lineage>
        <taxon>Bacteria</taxon>
        <taxon>Pseudomonadati</taxon>
        <taxon>Pseudomonadota</taxon>
        <taxon>Gammaproteobacteria</taxon>
        <taxon>Pseudomonadales</taxon>
        <taxon>Pseudomonadaceae</taxon>
        <taxon>Halopseudomonas</taxon>
    </lineage>
</organism>
<keyword evidence="3" id="KW-1185">Reference proteome</keyword>
<dbReference type="PANTHER" id="PTHR42103">
    <property type="entry name" value="ALPHA/BETA-HYDROLASES SUPERFAMILY PROTEIN"/>
    <property type="match status" value="1"/>
</dbReference>
<evidence type="ECO:0000313" key="3">
    <source>
        <dbReference type="Proteomes" id="UP000243207"/>
    </source>
</evidence>
<evidence type="ECO:0000313" key="2">
    <source>
        <dbReference type="EMBL" id="SDR75482.1"/>
    </source>
</evidence>
<dbReference type="Pfam" id="PF00561">
    <property type="entry name" value="Abhydrolase_1"/>
    <property type="match status" value="1"/>
</dbReference>
<gene>
    <name evidence="2" type="ORF">SAMN05216421_0226</name>
</gene>